<protein>
    <recommendedName>
        <fullName evidence="4">Right handed beta helix region</fullName>
    </recommendedName>
</protein>
<reference evidence="2 3" key="1">
    <citation type="submission" date="2023-10" db="EMBL/GenBank/DDBJ databases">
        <title>Characteristics and mechanism of a salt-tolerant marine origin heterotrophic nitrifying- aerobic denitrifying bacteria Marinobacter xestospongiae HN1.</title>
        <authorList>
            <person name="Qi R."/>
        </authorList>
    </citation>
    <scope>NUCLEOTIDE SEQUENCE [LARGE SCALE GENOMIC DNA]</scope>
    <source>
        <strain evidence="2 3">HN1</strain>
    </source>
</reference>
<dbReference type="InterPro" id="IPR012334">
    <property type="entry name" value="Pectin_lyas_fold"/>
</dbReference>
<organism evidence="2 3">
    <name type="scientific">Marinobacter xestospongiae</name>
    <dbReference type="NCBI Taxonomy" id="994319"/>
    <lineage>
        <taxon>Bacteria</taxon>
        <taxon>Pseudomonadati</taxon>
        <taxon>Pseudomonadota</taxon>
        <taxon>Gammaproteobacteria</taxon>
        <taxon>Pseudomonadales</taxon>
        <taxon>Marinobacteraceae</taxon>
        <taxon>Marinobacter</taxon>
    </lineage>
</organism>
<dbReference type="InterPro" id="IPR011050">
    <property type="entry name" value="Pectin_lyase_fold/virulence"/>
</dbReference>
<dbReference type="Gene3D" id="2.60.40.10">
    <property type="entry name" value="Immunoglobulins"/>
    <property type="match status" value="1"/>
</dbReference>
<dbReference type="EMBL" id="JAWIIJ010000028">
    <property type="protein sequence ID" value="MDV2081180.1"/>
    <property type="molecule type" value="Genomic_DNA"/>
</dbReference>
<evidence type="ECO:0000313" key="2">
    <source>
        <dbReference type="EMBL" id="MDV2081180.1"/>
    </source>
</evidence>
<dbReference type="Proteomes" id="UP001269819">
    <property type="component" value="Unassembled WGS sequence"/>
</dbReference>
<evidence type="ECO:0000313" key="3">
    <source>
        <dbReference type="Proteomes" id="UP001269819"/>
    </source>
</evidence>
<dbReference type="SUPFAM" id="SSF51126">
    <property type="entry name" value="Pectin lyase-like"/>
    <property type="match status" value="1"/>
</dbReference>
<feature type="compositionally biased region" description="Low complexity" evidence="1">
    <location>
        <begin position="444"/>
        <end position="461"/>
    </location>
</feature>
<feature type="region of interest" description="Disordered" evidence="1">
    <location>
        <begin position="433"/>
        <end position="471"/>
    </location>
</feature>
<proteinExistence type="predicted"/>
<evidence type="ECO:0000256" key="1">
    <source>
        <dbReference type="SAM" id="MobiDB-lite"/>
    </source>
</evidence>
<evidence type="ECO:0008006" key="4">
    <source>
        <dbReference type="Google" id="ProtNLM"/>
    </source>
</evidence>
<dbReference type="InterPro" id="IPR013783">
    <property type="entry name" value="Ig-like_fold"/>
</dbReference>
<sequence length="1027" mass="108482">MDYVKRGEGTARRLIGPGGLAGTKTVGRAGRVVSFLVLTAVPSAALAAPTALPLATIDDLTGAYQGAFKVEYRDDVSKTAWANGRLAYNPDANSVFIDSHRYDDAVAEFQVPEVLGMASDPAQLPKATMKQGFTRVLDAATSGNPQGIDELGGMAYINGELVIQGYRWNDVNGGNSHTTVVVRNPDSLATSVVDGYFELEGGSTTLNYVSPVPELWQGELGATHLAGSGGGIRGIQRTSVGPSLYTFNPAGMSGDSGPVGAQPWLGYTVDTALSSTLYSHEDSWGSWDAYNHTGMDSDFAQSNTLWTHISAAWFGFIVPGTRTFAVIGHSGMHESGGGYGITQWDGNKCHGTCSYDPNDEYPYIWLYDLNDILAASAAHEPIPYDYGRFDNRFPQGMPTAGAFDPASGKLFLLNRAATKAGNGGSPVIAAYQFQPADDPGDGPAPGADTPPSLAFTDLTSGPGTGLGDGRGDGAIVTVWGNDLGDEGGRLVFEDSTGAQHEPYVYYWKNADGTLPSGPANLFASHGMQEIAFSIPAGASQGAGKIYVEQDGHTSNALPFTVRSGDIYHVKADGSDSGDGSWASPWRTVTHADDTAPAGSTIYVHDVDTGDSSSASGIFWSNSAASSTLDAQFAITAYPGFQPSVTAQRAIEAYTADALVVSKLDLYASNYTAVDSNGQPTGPVIHFKGTYGIRSSKNGRAVANRIGDIPGGCASKTQGAIMGNAKWGTDRVSNFKVLGNEIYDYGCNGSNKLHHTTYMSIRSDGADLQVEPWEFGYNYLHGNKAKFGIHQFDQNDGCGDTTGPIRIYNNVIVDQAGAGISVGSQCDWSMDVEIDNNVLINVGLAADWDGVDPDTSNGPENGGIAIRDSGLLGTMHIRNNLVYGYSADGQTRGGRGCLNLNGSEDNVAIEWRNNVCYTQQDQPFVGAGYRGDSKYDNVTGSHNIWHYTGSNPSEAVVPAWGHNHSTADPLLSVTGARVSVRQGAPVIDQGLAPALMTDIYGRARDAAADIGPIEYHGGSSKNLSDRER</sequence>
<comment type="caution">
    <text evidence="2">The sequence shown here is derived from an EMBL/GenBank/DDBJ whole genome shotgun (WGS) entry which is preliminary data.</text>
</comment>
<gene>
    <name evidence="2" type="ORF">RYS15_21010</name>
</gene>
<keyword evidence="3" id="KW-1185">Reference proteome</keyword>
<dbReference type="Gene3D" id="2.160.20.10">
    <property type="entry name" value="Single-stranded right-handed beta-helix, Pectin lyase-like"/>
    <property type="match status" value="1"/>
</dbReference>
<accession>A0ABU3W3R9</accession>
<dbReference type="RefSeq" id="WP_316975466.1">
    <property type="nucleotide sequence ID" value="NZ_JAWIIJ010000028.1"/>
</dbReference>
<name>A0ABU3W3R9_9GAMM</name>